<reference evidence="1" key="1">
    <citation type="submission" date="2024-02" db="EMBL/GenBank/DDBJ databases">
        <authorList>
            <consortium name="ELIXIR-Norway"/>
            <consortium name="Elixir Norway"/>
        </authorList>
    </citation>
    <scope>NUCLEOTIDE SEQUENCE</scope>
</reference>
<dbReference type="EMBL" id="OZ020106">
    <property type="protein sequence ID" value="CAK9258447.1"/>
    <property type="molecule type" value="Genomic_DNA"/>
</dbReference>
<evidence type="ECO:0000313" key="2">
    <source>
        <dbReference type="Proteomes" id="UP001497444"/>
    </source>
</evidence>
<gene>
    <name evidence="1" type="ORF">CSSPJE1EN1_LOCUS3925</name>
</gene>
<organism evidence="1 2">
    <name type="scientific">Sphagnum jensenii</name>
    <dbReference type="NCBI Taxonomy" id="128206"/>
    <lineage>
        <taxon>Eukaryota</taxon>
        <taxon>Viridiplantae</taxon>
        <taxon>Streptophyta</taxon>
        <taxon>Embryophyta</taxon>
        <taxon>Bryophyta</taxon>
        <taxon>Sphagnophytina</taxon>
        <taxon>Sphagnopsida</taxon>
        <taxon>Sphagnales</taxon>
        <taxon>Sphagnaceae</taxon>
        <taxon>Sphagnum</taxon>
    </lineage>
</organism>
<protein>
    <submittedName>
        <fullName evidence="1">Uncharacterized protein</fullName>
    </submittedName>
</protein>
<name>A0ABP0VYM0_9BRYO</name>
<dbReference type="Proteomes" id="UP001497444">
    <property type="component" value="Chromosome 11"/>
</dbReference>
<accession>A0ABP0VYM0</accession>
<proteinExistence type="predicted"/>
<evidence type="ECO:0000313" key="1">
    <source>
        <dbReference type="EMBL" id="CAK9258447.1"/>
    </source>
</evidence>
<keyword evidence="2" id="KW-1185">Reference proteome</keyword>
<sequence>MAEANGNLPPASEDFERIKEVSAQAIESVSRAESDRAVVIKREKRVFECKPEAAGAIYLPQKRPQRRGT</sequence>